<name>A0AA36FSZ1_9BILA</name>
<feature type="non-terminal residue" evidence="2">
    <location>
        <position position="1"/>
    </location>
</feature>
<sequence length="165" mass="17522">MAATRRAYPAPYRDAAGRRTLSAVRRSTSTVLKSFPIRIELARVPSAVVQGTTPARIPPADDSLSTAAASRVLTNNSAAFPSALPAATKSNPTSPGGVWTGSLLTPPGPPRGQEPIRRRACPRGGADRKSPSTNRIRSRARAADQREVDGDCPRVVARSHRNYGD</sequence>
<gene>
    <name evidence="2" type="ORF">MSPICULIGERA_LOCUS228</name>
</gene>
<protein>
    <submittedName>
        <fullName evidence="2">Uncharacterized protein</fullName>
    </submittedName>
</protein>
<feature type="compositionally biased region" description="Basic and acidic residues" evidence="1">
    <location>
        <begin position="141"/>
        <end position="152"/>
    </location>
</feature>
<organism evidence="2 3">
    <name type="scientific">Mesorhabditis spiculigera</name>
    <dbReference type="NCBI Taxonomy" id="96644"/>
    <lineage>
        <taxon>Eukaryota</taxon>
        <taxon>Metazoa</taxon>
        <taxon>Ecdysozoa</taxon>
        <taxon>Nematoda</taxon>
        <taxon>Chromadorea</taxon>
        <taxon>Rhabditida</taxon>
        <taxon>Rhabditina</taxon>
        <taxon>Rhabditomorpha</taxon>
        <taxon>Rhabditoidea</taxon>
        <taxon>Rhabditidae</taxon>
        <taxon>Mesorhabditinae</taxon>
        <taxon>Mesorhabditis</taxon>
    </lineage>
</organism>
<reference evidence="2" key="1">
    <citation type="submission" date="2023-06" db="EMBL/GenBank/DDBJ databases">
        <authorList>
            <person name="Delattre M."/>
        </authorList>
    </citation>
    <scope>NUCLEOTIDE SEQUENCE</scope>
    <source>
        <strain evidence="2">AF72</strain>
    </source>
</reference>
<evidence type="ECO:0000313" key="2">
    <source>
        <dbReference type="EMBL" id="CAJ0557470.1"/>
    </source>
</evidence>
<dbReference type="AlphaFoldDB" id="A0AA36FSZ1"/>
<dbReference type="EMBL" id="CATQJA010000012">
    <property type="protein sequence ID" value="CAJ0557470.1"/>
    <property type="molecule type" value="Genomic_DNA"/>
</dbReference>
<evidence type="ECO:0000256" key="1">
    <source>
        <dbReference type="SAM" id="MobiDB-lite"/>
    </source>
</evidence>
<evidence type="ECO:0000313" key="3">
    <source>
        <dbReference type="Proteomes" id="UP001177023"/>
    </source>
</evidence>
<feature type="region of interest" description="Disordered" evidence="1">
    <location>
        <begin position="82"/>
        <end position="165"/>
    </location>
</feature>
<proteinExistence type="predicted"/>
<accession>A0AA36FSZ1</accession>
<dbReference type="Proteomes" id="UP001177023">
    <property type="component" value="Unassembled WGS sequence"/>
</dbReference>
<keyword evidence="3" id="KW-1185">Reference proteome</keyword>
<comment type="caution">
    <text evidence="2">The sequence shown here is derived from an EMBL/GenBank/DDBJ whole genome shotgun (WGS) entry which is preliminary data.</text>
</comment>